<organism evidence="1 2">
    <name type="scientific">Hordeum vulgare subsp. vulgare</name>
    <name type="common">Domesticated barley</name>
    <dbReference type="NCBI Taxonomy" id="112509"/>
    <lineage>
        <taxon>Eukaryota</taxon>
        <taxon>Viridiplantae</taxon>
        <taxon>Streptophyta</taxon>
        <taxon>Embryophyta</taxon>
        <taxon>Tracheophyta</taxon>
        <taxon>Spermatophyta</taxon>
        <taxon>Magnoliopsida</taxon>
        <taxon>Liliopsida</taxon>
        <taxon>Poales</taxon>
        <taxon>Poaceae</taxon>
        <taxon>BOP clade</taxon>
        <taxon>Pooideae</taxon>
        <taxon>Triticodae</taxon>
        <taxon>Triticeae</taxon>
        <taxon>Hordeinae</taxon>
        <taxon>Hordeum</taxon>
    </lineage>
</organism>
<evidence type="ECO:0000313" key="2">
    <source>
        <dbReference type="Proteomes" id="UP000011116"/>
    </source>
</evidence>
<dbReference type="AlphaFoldDB" id="A0A8I7B639"/>
<reference evidence="1" key="3">
    <citation type="submission" date="2022-01" db="UniProtKB">
        <authorList>
            <consortium name="EnsemblPlants"/>
        </authorList>
    </citation>
    <scope>IDENTIFICATION</scope>
    <source>
        <strain evidence="1">subsp. vulgare</strain>
    </source>
</reference>
<protein>
    <submittedName>
        <fullName evidence="1">Uncharacterized protein</fullName>
    </submittedName>
</protein>
<name>A0A8I7B639_HORVV</name>
<dbReference type="Gramene" id="HORVU.MOREX.r3.2HG0162010.1">
    <property type="protein sequence ID" value="HORVU.MOREX.r3.2HG0162010.1.CDS1"/>
    <property type="gene ID" value="HORVU.MOREX.r3.2HG0162010"/>
</dbReference>
<sequence>MDLTPHSFVTSRASGRLLNVVHCSRRITCQNLLFITCFYQSSSAPRYVSHLCMSTNSSFYHLILI</sequence>
<reference evidence="1" key="2">
    <citation type="submission" date="2020-10" db="EMBL/GenBank/DDBJ databases">
        <authorList>
            <person name="Scholz U."/>
            <person name="Mascher M."/>
            <person name="Fiebig A."/>
        </authorList>
    </citation>
    <scope>NUCLEOTIDE SEQUENCE [LARGE SCALE GENOMIC DNA]</scope>
    <source>
        <strain evidence="1">cv. Morex</strain>
    </source>
</reference>
<dbReference type="EnsemblPlants" id="HORVU.MOREX.r3.2HG0162010.1">
    <property type="protein sequence ID" value="HORVU.MOREX.r3.2HG0162010.1.CDS1"/>
    <property type="gene ID" value="HORVU.MOREX.r3.2HG0162010"/>
</dbReference>
<evidence type="ECO:0000313" key="1">
    <source>
        <dbReference type="EnsemblPlants" id="HORVU.MOREX.r3.2HG0162010.1.CDS1"/>
    </source>
</evidence>
<proteinExistence type="predicted"/>
<dbReference type="Proteomes" id="UP000011116">
    <property type="component" value="Chromosome 2H"/>
</dbReference>
<keyword evidence="2" id="KW-1185">Reference proteome</keyword>
<reference evidence="2" key="1">
    <citation type="journal article" date="2012" name="Nature">
        <title>A physical, genetic and functional sequence assembly of the barley genome.</title>
        <authorList>
            <consortium name="The International Barley Genome Sequencing Consortium"/>
            <person name="Mayer K.F."/>
            <person name="Waugh R."/>
            <person name="Brown J.W."/>
            <person name="Schulman A."/>
            <person name="Langridge P."/>
            <person name="Platzer M."/>
            <person name="Fincher G.B."/>
            <person name="Muehlbauer G.J."/>
            <person name="Sato K."/>
            <person name="Close T.J."/>
            <person name="Wise R.P."/>
            <person name="Stein N."/>
        </authorList>
    </citation>
    <scope>NUCLEOTIDE SEQUENCE [LARGE SCALE GENOMIC DNA]</scope>
    <source>
        <strain evidence="2">cv. Morex</strain>
    </source>
</reference>
<accession>A0A8I7B639</accession>